<dbReference type="InterPro" id="IPR032508">
    <property type="entry name" value="FecR_C"/>
</dbReference>
<dbReference type="InterPro" id="IPR012373">
    <property type="entry name" value="Ferrdict_sens_TM"/>
</dbReference>
<evidence type="ECO:0000256" key="1">
    <source>
        <dbReference type="SAM" id="Phobius"/>
    </source>
</evidence>
<dbReference type="RefSeq" id="WP_072879423.1">
    <property type="nucleotide sequence ID" value="NZ_FQVT01000005.1"/>
</dbReference>
<protein>
    <submittedName>
        <fullName evidence="4">FecR family protein</fullName>
    </submittedName>
</protein>
<sequence length="374" mass="43272">MEYSLLIKRIKKGLNPKEEKQFQEWYSSSSDHREYFENLKMNLQNPGDLKVNTSRAWKKVDDKTLKTKNSYWKYVVAAIVVIGFLSFPIYFFLNAPLEQEHRVVNVNELDPPSKGIVFQDQNGNAVTFGKNDSVVSGKYYQANRKQLKIAEVPEAVGTNTITVPTGKQFNIELSDGTKVTLNAKSKLEFPTSFKESEHRKVALIYGEAYFEVTPAAENNDKIFVVENSNQNIEVLGTSFNIENYKEAKIVTTLVEGKINLLYGEDKIAMTPGQQSTVKDNNLEDIKKVNIYEHIAWKDGMFLFKDKSLGDIFNVLSRWYNIEVEFEQKELQEMKFNGRFKQQQKLKKILHIIENTKRARFELNGNKIKVMQYQE</sequence>
<evidence type="ECO:0000259" key="2">
    <source>
        <dbReference type="Pfam" id="PF04773"/>
    </source>
</evidence>
<keyword evidence="1" id="KW-0472">Membrane</keyword>
<dbReference type="STRING" id="1073325.SAMN05444483_105163"/>
<gene>
    <name evidence="4" type="ORF">SAMN05444483_105163</name>
</gene>
<dbReference type="GO" id="GO:0016989">
    <property type="term" value="F:sigma factor antagonist activity"/>
    <property type="evidence" value="ECO:0007669"/>
    <property type="project" value="TreeGrafter"/>
</dbReference>
<keyword evidence="1" id="KW-0812">Transmembrane</keyword>
<evidence type="ECO:0000259" key="3">
    <source>
        <dbReference type="Pfam" id="PF16344"/>
    </source>
</evidence>
<organism evidence="4 5">
    <name type="scientific">Salegentibacter echinorum</name>
    <dbReference type="NCBI Taxonomy" id="1073325"/>
    <lineage>
        <taxon>Bacteria</taxon>
        <taxon>Pseudomonadati</taxon>
        <taxon>Bacteroidota</taxon>
        <taxon>Flavobacteriia</taxon>
        <taxon>Flavobacteriales</taxon>
        <taxon>Flavobacteriaceae</taxon>
        <taxon>Salegentibacter</taxon>
    </lineage>
</organism>
<dbReference type="Gene3D" id="2.60.120.1440">
    <property type="match status" value="1"/>
</dbReference>
<keyword evidence="5" id="KW-1185">Reference proteome</keyword>
<dbReference type="PIRSF" id="PIRSF018266">
    <property type="entry name" value="FecR"/>
    <property type="match status" value="1"/>
</dbReference>
<feature type="transmembrane region" description="Helical" evidence="1">
    <location>
        <begin position="71"/>
        <end position="93"/>
    </location>
</feature>
<accession>A0A1M5HIA8</accession>
<proteinExistence type="predicted"/>
<dbReference type="PANTHER" id="PTHR30273:SF2">
    <property type="entry name" value="PROTEIN FECR"/>
    <property type="match status" value="1"/>
</dbReference>
<feature type="domain" description="Protein FecR C-terminal" evidence="3">
    <location>
        <begin position="301"/>
        <end position="369"/>
    </location>
</feature>
<evidence type="ECO:0000313" key="4">
    <source>
        <dbReference type="EMBL" id="SHG15690.1"/>
    </source>
</evidence>
<name>A0A1M5HIA8_SALEC</name>
<dbReference type="Pfam" id="PF16344">
    <property type="entry name" value="FecR_C"/>
    <property type="match status" value="1"/>
</dbReference>
<dbReference type="InterPro" id="IPR006860">
    <property type="entry name" value="FecR"/>
</dbReference>
<dbReference type="OrthoDB" id="649666at2"/>
<keyword evidence="1" id="KW-1133">Transmembrane helix</keyword>
<dbReference type="Gene3D" id="3.55.50.30">
    <property type="match status" value="1"/>
</dbReference>
<dbReference type="Proteomes" id="UP000183945">
    <property type="component" value="Unassembled WGS sequence"/>
</dbReference>
<feature type="domain" description="FecR protein" evidence="2">
    <location>
        <begin position="160"/>
        <end position="258"/>
    </location>
</feature>
<reference evidence="5" key="1">
    <citation type="submission" date="2016-11" db="EMBL/GenBank/DDBJ databases">
        <authorList>
            <person name="Varghese N."/>
            <person name="Submissions S."/>
        </authorList>
    </citation>
    <scope>NUCLEOTIDE SEQUENCE [LARGE SCALE GENOMIC DNA]</scope>
    <source>
        <strain evidence="5">DSM 24579</strain>
    </source>
</reference>
<dbReference type="EMBL" id="FQVT01000005">
    <property type="protein sequence ID" value="SHG15690.1"/>
    <property type="molecule type" value="Genomic_DNA"/>
</dbReference>
<dbReference type="PANTHER" id="PTHR30273">
    <property type="entry name" value="PERIPLASMIC SIGNAL SENSOR AND SIGMA FACTOR ACTIVATOR FECR-RELATED"/>
    <property type="match status" value="1"/>
</dbReference>
<dbReference type="Pfam" id="PF04773">
    <property type="entry name" value="FecR"/>
    <property type="match status" value="1"/>
</dbReference>
<evidence type="ECO:0000313" key="5">
    <source>
        <dbReference type="Proteomes" id="UP000183945"/>
    </source>
</evidence>
<dbReference type="AlphaFoldDB" id="A0A1M5HIA8"/>